<dbReference type="OrthoDB" id="4518at2759"/>
<dbReference type="PANTHER" id="PTHR47380:SF4">
    <property type="entry name" value="OS02G0533000 PROTEIN"/>
    <property type="match status" value="1"/>
</dbReference>
<proteinExistence type="predicted"/>
<dbReference type="STRING" id="70448.A0A090M6M1"/>
<accession>A0A090M6M1</accession>
<comment type="caution">
    <text evidence="3">The sequence shown here is derived from an EMBL/GenBank/DDBJ whole genome shotgun (WGS) entry which is preliminary data.</text>
</comment>
<dbReference type="FunCoup" id="A0A090M6M1">
    <property type="interactions" value="548"/>
</dbReference>
<keyword evidence="2" id="KW-1133">Transmembrane helix</keyword>
<dbReference type="KEGG" id="ota:OT_ostta04g05400"/>
<keyword evidence="2" id="KW-0472">Membrane</keyword>
<dbReference type="GeneID" id="9834088"/>
<dbReference type="InterPro" id="IPR044200">
    <property type="entry name" value="At5g03900-like"/>
</dbReference>
<dbReference type="PANTHER" id="PTHR47380">
    <property type="entry name" value="OS02G0533000 PROTEIN"/>
    <property type="match status" value="1"/>
</dbReference>
<evidence type="ECO:0000256" key="1">
    <source>
        <dbReference type="SAM" id="MobiDB-lite"/>
    </source>
</evidence>
<evidence type="ECO:0000313" key="4">
    <source>
        <dbReference type="Proteomes" id="UP000009170"/>
    </source>
</evidence>
<feature type="region of interest" description="Disordered" evidence="1">
    <location>
        <begin position="486"/>
        <end position="507"/>
    </location>
</feature>
<feature type="transmembrane region" description="Helical" evidence="2">
    <location>
        <begin position="389"/>
        <end position="408"/>
    </location>
</feature>
<dbReference type="RefSeq" id="XP_003079072.2">
    <property type="nucleotide sequence ID" value="XM_003079024.2"/>
</dbReference>
<feature type="transmembrane region" description="Helical" evidence="2">
    <location>
        <begin position="195"/>
        <end position="221"/>
    </location>
</feature>
<evidence type="ECO:0000313" key="3">
    <source>
        <dbReference type="EMBL" id="CEF97784.1"/>
    </source>
</evidence>
<dbReference type="Proteomes" id="UP000009170">
    <property type="component" value="Unassembled WGS sequence"/>
</dbReference>
<dbReference type="AlphaFoldDB" id="A0A090M6M1"/>
<reference evidence="3 4" key="2">
    <citation type="journal article" date="2014" name="BMC Genomics">
        <title>An improved genome of the model marine alga Ostreococcus tauri unfolds by assessing Illumina de novo assemblies.</title>
        <authorList>
            <person name="Blanc-Mathieu R."/>
            <person name="Verhelst B."/>
            <person name="Derelle E."/>
            <person name="Rombauts S."/>
            <person name="Bouget F.Y."/>
            <person name="Carre I."/>
            <person name="Chateau A."/>
            <person name="Eyre-Walker A."/>
            <person name="Grimsley N."/>
            <person name="Moreau H."/>
            <person name="Piegu B."/>
            <person name="Rivals E."/>
            <person name="Schackwitz W."/>
            <person name="Van de Peer Y."/>
            <person name="Piganeau G."/>
        </authorList>
    </citation>
    <scope>NUCLEOTIDE SEQUENCE [LARGE SCALE GENOMIC DNA]</scope>
    <source>
        <strain evidence="4">OTTH 0595 / CCAP 157/2 / RCC745</strain>
    </source>
</reference>
<sequence>MRAWTVAPREAWTATRAGVVGRRTRCDGWVDARARTRAVERRTRARAHGSRAGARMIVGALDEGRGTGSVTRALGRDTRDGESDGADARLAVAPGSIVESDSLSTDLRERTLKAIEKANYRATAGDVSSISGASAYDTQRALNALAADTRATLEVSSVGDLTYVFPRSSRGILASKSFKMKWEPFLNGTKGVLSYLFRVAFGTSLVASVMIVYTAIFALMASSKSGDRDRDDRRSFGGPRFYISPFDLFWYWDPYYYRRRRLNREMNFFEAVFSFVFGDGDPNIDFEKMRWELVGRAIRKNKGVMTAEQLAPYLDTAGYEDESFVLPALTRFEGTPEVNSVTGSIIYRFPNMESTAGTTSTRSRGESDALAQEERWVFSKAEAAQRFQAGLLGVANLVGVIILANMINDPQIMYRGRDYIELARAFSGLLPGLMTYAVLFFIVPLLRYLRNQGKNKAIDARNNARLLAARRIAQPEPRLAAKLAAASSSSSQRVVGKAVYTSEEGRGDDFELSDFDRRLRERN</sequence>
<dbReference type="InParanoid" id="A0A090M6M1"/>
<name>A0A090M6M1_OSTTA</name>
<organism evidence="3 4">
    <name type="scientific">Ostreococcus tauri</name>
    <name type="common">Marine green alga</name>
    <dbReference type="NCBI Taxonomy" id="70448"/>
    <lineage>
        <taxon>Eukaryota</taxon>
        <taxon>Viridiplantae</taxon>
        <taxon>Chlorophyta</taxon>
        <taxon>Mamiellophyceae</taxon>
        <taxon>Mamiellales</taxon>
        <taxon>Bathycoccaceae</taxon>
        <taxon>Ostreococcus</taxon>
    </lineage>
</organism>
<feature type="transmembrane region" description="Helical" evidence="2">
    <location>
        <begin position="428"/>
        <end position="446"/>
    </location>
</feature>
<dbReference type="EMBL" id="CAID01000004">
    <property type="protein sequence ID" value="CEF97784.1"/>
    <property type="molecule type" value="Genomic_DNA"/>
</dbReference>
<evidence type="ECO:0000256" key="2">
    <source>
        <dbReference type="SAM" id="Phobius"/>
    </source>
</evidence>
<gene>
    <name evidence="3" type="ORF">OT_ostta04g05400</name>
</gene>
<protein>
    <submittedName>
        <fullName evidence="3">Unnamed product</fullName>
    </submittedName>
</protein>
<dbReference type="GO" id="GO:0009941">
    <property type="term" value="C:chloroplast envelope"/>
    <property type="evidence" value="ECO:0007669"/>
    <property type="project" value="TreeGrafter"/>
</dbReference>
<keyword evidence="2" id="KW-0812">Transmembrane</keyword>
<keyword evidence="4" id="KW-1185">Reference proteome</keyword>
<reference evidence="4" key="1">
    <citation type="journal article" date="2006" name="Proc. Natl. Acad. Sci. U.S.A.">
        <title>Genome analysis of the smallest free-living eukaryote Ostreococcus tauri unveils many unique features.</title>
        <authorList>
            <person name="Derelle E."/>
            <person name="Ferraz C."/>
            <person name="Rombauts S."/>
            <person name="Rouze P."/>
            <person name="Worden A.Z."/>
            <person name="Robbens S."/>
            <person name="Partensky F."/>
            <person name="Degroeve S."/>
            <person name="Echeynie S."/>
            <person name="Cooke R."/>
            <person name="Saeys Y."/>
            <person name="Wuyts J."/>
            <person name="Jabbari K."/>
            <person name="Bowler C."/>
            <person name="Panaud O."/>
            <person name="Piegu B."/>
            <person name="Ball S.G."/>
            <person name="Ral J.-P."/>
            <person name="Bouget F.-Y."/>
            <person name="Piganeau G."/>
            <person name="De Baets B."/>
            <person name="Picard A."/>
            <person name="Delseny M."/>
            <person name="Demaille J."/>
            <person name="Van de Peer Y."/>
            <person name="Moreau H."/>
        </authorList>
    </citation>
    <scope>NUCLEOTIDE SEQUENCE [LARGE SCALE GENOMIC DNA]</scope>
    <source>
        <strain evidence="4">OTTH 0595 / CCAP 157/2 / RCC745</strain>
    </source>
</reference>